<comment type="caution">
    <text evidence="1">The sequence shown here is derived from an EMBL/GenBank/DDBJ whole genome shotgun (WGS) entry which is preliminary data.</text>
</comment>
<organism evidence="1">
    <name type="scientific">marine sediment metagenome</name>
    <dbReference type="NCBI Taxonomy" id="412755"/>
    <lineage>
        <taxon>unclassified sequences</taxon>
        <taxon>metagenomes</taxon>
        <taxon>ecological metagenomes</taxon>
    </lineage>
</organism>
<reference evidence="1" key="1">
    <citation type="journal article" date="2015" name="Nature">
        <title>Complex archaea that bridge the gap between prokaryotes and eukaryotes.</title>
        <authorList>
            <person name="Spang A."/>
            <person name="Saw J.H."/>
            <person name="Jorgensen S.L."/>
            <person name="Zaremba-Niedzwiedzka K."/>
            <person name="Martijn J."/>
            <person name="Lind A.E."/>
            <person name="van Eijk R."/>
            <person name="Schleper C."/>
            <person name="Guy L."/>
            <person name="Ettema T.J."/>
        </authorList>
    </citation>
    <scope>NUCLEOTIDE SEQUENCE</scope>
</reference>
<sequence>MKLPTVNPDGQALAKASVTDELVANSQAYAWNSQNIDIAAAGTIIALRNDSPDQDLVVERMILSAGNADTRYEVHKVTAAYTPATGANGAVILGVPMGPGGGKAPVECRSNETGNAQVAANVFMEVTLLITTTIELQVGLVLGGGEAIAVDQVTESTAGAVILFGYFVDRE</sequence>
<evidence type="ECO:0000313" key="1">
    <source>
        <dbReference type="EMBL" id="KKK57781.1"/>
    </source>
</evidence>
<gene>
    <name evidence="1" type="ORF">LCGC14_3051020</name>
</gene>
<dbReference type="EMBL" id="LAZR01064303">
    <property type="protein sequence ID" value="KKK57781.1"/>
    <property type="molecule type" value="Genomic_DNA"/>
</dbReference>
<proteinExistence type="predicted"/>
<name>A0A0F8ZCK7_9ZZZZ</name>
<dbReference type="AlphaFoldDB" id="A0A0F8ZCK7"/>
<protein>
    <submittedName>
        <fullName evidence="1">Uncharacterized protein</fullName>
    </submittedName>
</protein>
<accession>A0A0F8ZCK7</accession>